<dbReference type="SUPFAM" id="SSF46689">
    <property type="entry name" value="Homeodomain-like"/>
    <property type="match status" value="1"/>
</dbReference>
<protein>
    <submittedName>
        <fullName evidence="6">TetR family transcriptional regulator</fullName>
    </submittedName>
</protein>
<evidence type="ECO:0000256" key="3">
    <source>
        <dbReference type="ARBA" id="ARBA00023163"/>
    </source>
</evidence>
<feature type="domain" description="HTH tetR-type" evidence="5">
    <location>
        <begin position="32"/>
        <end position="92"/>
    </location>
</feature>
<dbReference type="SUPFAM" id="SSF48498">
    <property type="entry name" value="Tetracyclin repressor-like, C-terminal domain"/>
    <property type="match status" value="1"/>
</dbReference>
<proteinExistence type="predicted"/>
<comment type="caution">
    <text evidence="6">The sequence shown here is derived from an EMBL/GenBank/DDBJ whole genome shotgun (WGS) entry which is preliminary data.</text>
</comment>
<dbReference type="InterPro" id="IPR036271">
    <property type="entry name" value="Tet_transcr_reg_TetR-rel_C_sf"/>
</dbReference>
<name>A0A562K850_SPHWJ</name>
<dbReference type="PANTHER" id="PTHR30055">
    <property type="entry name" value="HTH-TYPE TRANSCRIPTIONAL REGULATOR RUTR"/>
    <property type="match status" value="1"/>
</dbReference>
<keyword evidence="2 4" id="KW-0238">DNA-binding</keyword>
<evidence type="ECO:0000256" key="4">
    <source>
        <dbReference type="PROSITE-ProRule" id="PRU00335"/>
    </source>
</evidence>
<gene>
    <name evidence="6" type="ORF">IQ35_03237</name>
</gene>
<evidence type="ECO:0000313" key="7">
    <source>
        <dbReference type="Proteomes" id="UP000316624"/>
    </source>
</evidence>
<dbReference type="EMBL" id="VLKK01000016">
    <property type="protein sequence ID" value="TWH91423.1"/>
    <property type="molecule type" value="Genomic_DNA"/>
</dbReference>
<keyword evidence="1" id="KW-0805">Transcription regulation</keyword>
<keyword evidence="3" id="KW-0804">Transcription</keyword>
<keyword evidence="7" id="KW-1185">Reference proteome</keyword>
<dbReference type="InterPro" id="IPR025996">
    <property type="entry name" value="MT1864/Rv1816-like_C"/>
</dbReference>
<evidence type="ECO:0000313" key="6">
    <source>
        <dbReference type="EMBL" id="TWH91423.1"/>
    </source>
</evidence>
<dbReference type="Pfam" id="PF00440">
    <property type="entry name" value="TetR_N"/>
    <property type="match status" value="1"/>
</dbReference>
<dbReference type="PROSITE" id="PS50977">
    <property type="entry name" value="HTH_TETR_2"/>
    <property type="match status" value="1"/>
</dbReference>
<dbReference type="PANTHER" id="PTHR30055:SF220">
    <property type="entry name" value="TETR-FAMILY REGULATORY PROTEIN"/>
    <property type="match status" value="1"/>
</dbReference>
<evidence type="ECO:0000256" key="1">
    <source>
        <dbReference type="ARBA" id="ARBA00023015"/>
    </source>
</evidence>
<organism evidence="6 7">
    <name type="scientific">Sphingobium wenxiniae (strain DSM 21828 / CGMCC 1.7748 / JZ-1)</name>
    <dbReference type="NCBI Taxonomy" id="595605"/>
    <lineage>
        <taxon>Bacteria</taxon>
        <taxon>Pseudomonadati</taxon>
        <taxon>Pseudomonadota</taxon>
        <taxon>Alphaproteobacteria</taxon>
        <taxon>Sphingomonadales</taxon>
        <taxon>Sphingomonadaceae</taxon>
        <taxon>Sphingobium</taxon>
    </lineage>
</organism>
<dbReference type="InterPro" id="IPR009057">
    <property type="entry name" value="Homeodomain-like_sf"/>
</dbReference>
<sequence length="222" mass="24039">MKTNEPLPPAGEAGSVPASSPDLRAARAAFENDIRATILNEAAAVLRDEGPAAFTIRRIAAAVNASTKAVYTHFGNKDGLFDALYLQSFADLTKAMQEQIDPGEPAASLLRVCHAYRDYACAHPTRYNIMFGDLGRAYEAPLSSRRKAFESFGVLREAVEACLPPERSVEKTRITRLIWATMHGVVSLELRGLLGSSDEIGNVFDDAVTAICLAWSLPLGRS</sequence>
<dbReference type="GO" id="GO:0000976">
    <property type="term" value="F:transcription cis-regulatory region binding"/>
    <property type="evidence" value="ECO:0007669"/>
    <property type="project" value="TreeGrafter"/>
</dbReference>
<evidence type="ECO:0000259" key="5">
    <source>
        <dbReference type="PROSITE" id="PS50977"/>
    </source>
</evidence>
<evidence type="ECO:0000256" key="2">
    <source>
        <dbReference type="ARBA" id="ARBA00023125"/>
    </source>
</evidence>
<dbReference type="InterPro" id="IPR050109">
    <property type="entry name" value="HTH-type_TetR-like_transc_reg"/>
</dbReference>
<feature type="DNA-binding region" description="H-T-H motif" evidence="4">
    <location>
        <begin position="55"/>
        <end position="74"/>
    </location>
</feature>
<dbReference type="Gene3D" id="1.10.357.10">
    <property type="entry name" value="Tetracycline Repressor, domain 2"/>
    <property type="match status" value="1"/>
</dbReference>
<dbReference type="InterPro" id="IPR001647">
    <property type="entry name" value="HTH_TetR"/>
</dbReference>
<dbReference type="Proteomes" id="UP000316624">
    <property type="component" value="Unassembled WGS sequence"/>
</dbReference>
<reference evidence="6 7" key="1">
    <citation type="journal article" date="2015" name="Stand. Genomic Sci.">
        <title>Genomic Encyclopedia of Bacterial and Archaeal Type Strains, Phase III: the genomes of soil and plant-associated and newly described type strains.</title>
        <authorList>
            <person name="Whitman W.B."/>
            <person name="Woyke T."/>
            <person name="Klenk H.P."/>
            <person name="Zhou Y."/>
            <person name="Lilburn T.G."/>
            <person name="Beck B.J."/>
            <person name="De Vos P."/>
            <person name="Vandamme P."/>
            <person name="Eisen J.A."/>
            <person name="Garrity G."/>
            <person name="Hugenholtz P."/>
            <person name="Kyrpides N.C."/>
        </authorList>
    </citation>
    <scope>NUCLEOTIDE SEQUENCE [LARGE SCALE GENOMIC DNA]</scope>
    <source>
        <strain evidence="6 7">CGMCC 1.7748</strain>
    </source>
</reference>
<dbReference type="RefSeq" id="WP_021246157.1">
    <property type="nucleotide sequence ID" value="NZ_JACIIY010000028.1"/>
</dbReference>
<dbReference type="Pfam" id="PF13305">
    <property type="entry name" value="TetR_C_33"/>
    <property type="match status" value="1"/>
</dbReference>
<accession>A0A562K850</accession>
<dbReference type="GO" id="GO:0003700">
    <property type="term" value="F:DNA-binding transcription factor activity"/>
    <property type="evidence" value="ECO:0007669"/>
    <property type="project" value="TreeGrafter"/>
</dbReference>
<dbReference type="AlphaFoldDB" id="A0A562K850"/>